<dbReference type="Proteomes" id="UP000700596">
    <property type="component" value="Unassembled WGS sequence"/>
</dbReference>
<keyword evidence="2" id="KW-0472">Membrane</keyword>
<protein>
    <submittedName>
        <fullName evidence="3">Uncharacterized protein</fullName>
    </submittedName>
</protein>
<feature type="transmembrane region" description="Helical" evidence="2">
    <location>
        <begin position="798"/>
        <end position="819"/>
    </location>
</feature>
<name>A0A9P9CX54_9PLEO</name>
<feature type="region of interest" description="Disordered" evidence="1">
    <location>
        <begin position="1168"/>
        <end position="1189"/>
    </location>
</feature>
<keyword evidence="2" id="KW-0812">Transmembrane</keyword>
<dbReference type="EMBL" id="JAGMWT010000037">
    <property type="protein sequence ID" value="KAH7108700.1"/>
    <property type="molecule type" value="Genomic_DNA"/>
</dbReference>
<evidence type="ECO:0000256" key="1">
    <source>
        <dbReference type="SAM" id="MobiDB-lite"/>
    </source>
</evidence>
<comment type="caution">
    <text evidence="3">The sequence shown here is derived from an EMBL/GenBank/DDBJ whole genome shotgun (WGS) entry which is preliminary data.</text>
</comment>
<reference evidence="3" key="1">
    <citation type="journal article" date="2021" name="Nat. Commun.">
        <title>Genetic determinants of endophytism in the Arabidopsis root mycobiome.</title>
        <authorList>
            <person name="Mesny F."/>
            <person name="Miyauchi S."/>
            <person name="Thiergart T."/>
            <person name="Pickel B."/>
            <person name="Atanasova L."/>
            <person name="Karlsson M."/>
            <person name="Huettel B."/>
            <person name="Barry K.W."/>
            <person name="Haridas S."/>
            <person name="Chen C."/>
            <person name="Bauer D."/>
            <person name="Andreopoulos W."/>
            <person name="Pangilinan J."/>
            <person name="LaButti K."/>
            <person name="Riley R."/>
            <person name="Lipzen A."/>
            <person name="Clum A."/>
            <person name="Drula E."/>
            <person name="Henrissat B."/>
            <person name="Kohler A."/>
            <person name="Grigoriev I.V."/>
            <person name="Martin F.M."/>
            <person name="Hacquard S."/>
        </authorList>
    </citation>
    <scope>NUCLEOTIDE SEQUENCE</scope>
    <source>
        <strain evidence="3">MPI-CAGE-CH-0243</strain>
    </source>
</reference>
<dbReference type="OrthoDB" id="5328512at2759"/>
<feature type="non-terminal residue" evidence="3">
    <location>
        <position position="1"/>
    </location>
</feature>
<dbReference type="AlphaFoldDB" id="A0A9P9CX54"/>
<gene>
    <name evidence="3" type="ORF">B0J11DRAFT_449534</name>
</gene>
<evidence type="ECO:0000256" key="2">
    <source>
        <dbReference type="SAM" id="Phobius"/>
    </source>
</evidence>
<feature type="transmembrane region" description="Helical" evidence="2">
    <location>
        <begin position="667"/>
        <end position="685"/>
    </location>
</feature>
<sequence>IDPKDVVLSPLADAYTITTKDEKGRTLGIHISFVDVIRPTGTASLNSGHYAILLQPWAVTFNVNVSSDAGAIFSTGKQNFSWDENSDRWKNAHWQQNNMIFSYDTVAVPNPFGSGNYLINEVSFTDPEDPTNSFQLTREKFPKSYTSIMDGEVSPDSSYMATTVNDPADVPTPVSVRSGQAIPSVYPLQCLWKFDGFGTHLTGAYSLPNSDKIFAVSGTGVIPQFARSAPSNDKLLFHSALEPLLDPFYKQTSNLIGSVDLNVTGLLSMNPMQPTQTGFEDMVAAQANIDFHHIVCFHMDQDIRETFVQAGQFTIDDSAVLAIANDSPDNAEFYKTLQVPYVISFLARSTLSEAKECNGERADKILKDVPANSEIYKRHSDLLYRNQFGKLFLNMEKYLDDQYKNDYTADMERAAAVMKDQIREQSKGVNGPDPEKAAKILEGALADVDLLLDWAKHKRLYWAFQLYYWCQHFYLPMLYAQSVLGTFSQTVSMDLKKLSTVFGILEGSQQNPNGKSFQQAFNDLVQIFHMTAIIPQFVDAGGNLSDFDSILKAMLQQFADDNINNPDTSVAAEAQRAQKLASDDFLRKNFFNSLNESMRLAGTLGTWTNIVKLFGNLNGRSGWYQKLVEGAEMASTMLRSACLVLLVFPMINSLGGGWSSMSGAQQTGWIFTLTGLALTFTIKFIQGAIRVSAYWADLGGFSAYFKAFFGYESLLETLGPTSARVTNTFAKWFVRTGPEAMAMESEEVTMTMKIFGRSAGGFLANTVAAVLAGVNLVLSAIDIHNTSDDTQRLMDEMMIISSSFQLIAIAAGWLGAGIAMFETIAACAGPLAIVFAIAGLIVMIVMIAMAKPPNPVQDFLDKQGSTAGLKIDGGKTAIDYFNIVPSDANHTSLNGIDFAARLYNIPASKLLDPISGYLCMGEETRISPNAHMVTSSPKVTYMPDTCWCVNTDFQGNTMIFTQVLDSNASLVSLCLAELADGTLGALPPPSKSKDETFPTTATFFITRGDKRLYMGGHDGRVPTLGEPPVTGFSAWTLTVDPMGPSFFNYVQPNWILTTNSRDESDFVNFRGPTSTPLTWSISPPLPAFLTLVGEGINEGSINQKQGIAPQTMNKQTYTVTASISILNQKPFESTTTVVISVIETPPAPSPLEHAEIAIQDENHKRLGTSNQLDSLLGPQPEVGTSPSIA</sequence>
<evidence type="ECO:0000313" key="4">
    <source>
        <dbReference type="Proteomes" id="UP000700596"/>
    </source>
</evidence>
<accession>A0A9P9CX54</accession>
<evidence type="ECO:0000313" key="3">
    <source>
        <dbReference type="EMBL" id="KAH7108700.1"/>
    </source>
</evidence>
<proteinExistence type="predicted"/>
<keyword evidence="2" id="KW-1133">Transmembrane helix</keyword>
<feature type="transmembrane region" description="Helical" evidence="2">
    <location>
        <begin position="831"/>
        <end position="850"/>
    </location>
</feature>
<feature type="transmembrane region" description="Helical" evidence="2">
    <location>
        <begin position="759"/>
        <end position="778"/>
    </location>
</feature>
<organism evidence="3 4">
    <name type="scientific">Dendryphion nanum</name>
    <dbReference type="NCBI Taxonomy" id="256645"/>
    <lineage>
        <taxon>Eukaryota</taxon>
        <taxon>Fungi</taxon>
        <taxon>Dikarya</taxon>
        <taxon>Ascomycota</taxon>
        <taxon>Pezizomycotina</taxon>
        <taxon>Dothideomycetes</taxon>
        <taxon>Pleosporomycetidae</taxon>
        <taxon>Pleosporales</taxon>
        <taxon>Torulaceae</taxon>
        <taxon>Dendryphion</taxon>
    </lineage>
</organism>
<keyword evidence="4" id="KW-1185">Reference proteome</keyword>